<organism evidence="2 3">
    <name type="scientific">Colletotrichum costaricense</name>
    <dbReference type="NCBI Taxonomy" id="1209916"/>
    <lineage>
        <taxon>Eukaryota</taxon>
        <taxon>Fungi</taxon>
        <taxon>Dikarya</taxon>
        <taxon>Ascomycota</taxon>
        <taxon>Pezizomycotina</taxon>
        <taxon>Sordariomycetes</taxon>
        <taxon>Hypocreomycetidae</taxon>
        <taxon>Glomerellales</taxon>
        <taxon>Glomerellaceae</taxon>
        <taxon>Colletotrichum</taxon>
        <taxon>Colletotrichum acutatum species complex</taxon>
    </lineage>
</organism>
<feature type="region of interest" description="Disordered" evidence="1">
    <location>
        <begin position="11"/>
        <end position="43"/>
    </location>
</feature>
<protein>
    <submittedName>
        <fullName evidence="2">Uncharacterized protein</fullName>
    </submittedName>
</protein>
<sequence length="43" mass="4628">MSCLIMYGPRSTSSCKSVVFPSSSPSHRPPYDMPSSSHNIPTA</sequence>
<dbReference type="AlphaFoldDB" id="A0AAI9YPQ2"/>
<dbReference type="RefSeq" id="XP_060309620.1">
    <property type="nucleotide sequence ID" value="XM_060459789.1"/>
</dbReference>
<evidence type="ECO:0000313" key="3">
    <source>
        <dbReference type="Proteomes" id="UP001240678"/>
    </source>
</evidence>
<feature type="compositionally biased region" description="Low complexity" evidence="1">
    <location>
        <begin position="11"/>
        <end position="26"/>
    </location>
</feature>
<dbReference type="EMBL" id="MOOE01000013">
    <property type="protein sequence ID" value="KAK1518816.1"/>
    <property type="molecule type" value="Genomic_DNA"/>
</dbReference>
<reference evidence="2 3" key="1">
    <citation type="submission" date="2016-10" db="EMBL/GenBank/DDBJ databases">
        <title>The genome sequence of Colletotrichum fioriniae PJ7.</title>
        <authorList>
            <person name="Baroncelli R."/>
        </authorList>
    </citation>
    <scope>NUCLEOTIDE SEQUENCE [LARGE SCALE GENOMIC DNA]</scope>
    <source>
        <strain evidence="2 3">IMI 309622</strain>
    </source>
</reference>
<comment type="caution">
    <text evidence="2">The sequence shown here is derived from an EMBL/GenBank/DDBJ whole genome shotgun (WGS) entry which is preliminary data.</text>
</comment>
<gene>
    <name evidence="2" type="ORF">CCOS01_11636</name>
</gene>
<proteinExistence type="predicted"/>
<dbReference type="GeneID" id="85343336"/>
<evidence type="ECO:0000256" key="1">
    <source>
        <dbReference type="SAM" id="MobiDB-lite"/>
    </source>
</evidence>
<dbReference type="Proteomes" id="UP001240678">
    <property type="component" value="Unassembled WGS sequence"/>
</dbReference>
<keyword evidence="3" id="KW-1185">Reference proteome</keyword>
<evidence type="ECO:0000313" key="2">
    <source>
        <dbReference type="EMBL" id="KAK1518816.1"/>
    </source>
</evidence>
<accession>A0AAI9YPQ2</accession>
<name>A0AAI9YPQ2_9PEZI</name>
<feature type="compositionally biased region" description="Polar residues" evidence="1">
    <location>
        <begin position="34"/>
        <end position="43"/>
    </location>
</feature>